<dbReference type="InterPro" id="IPR039181">
    <property type="entry name" value="Elapor1/2"/>
</dbReference>
<dbReference type="SUPFAM" id="SSF57184">
    <property type="entry name" value="Growth factor receptor domain"/>
    <property type="match status" value="1"/>
</dbReference>
<protein>
    <submittedName>
        <fullName evidence="1">Uncharacterized protein</fullName>
    </submittedName>
</protein>
<dbReference type="Proteomes" id="UP001189429">
    <property type="component" value="Unassembled WGS sequence"/>
</dbReference>
<dbReference type="PANTHER" id="PTHR22727">
    <property type="entry name" value="PROTEIN CBG13728"/>
    <property type="match status" value="1"/>
</dbReference>
<dbReference type="EMBL" id="CAUYUJ010002918">
    <property type="protein sequence ID" value="CAK0802992.1"/>
    <property type="molecule type" value="Genomic_DNA"/>
</dbReference>
<proteinExistence type="predicted"/>
<gene>
    <name evidence="1" type="ORF">PCOR1329_LOCUS10319</name>
</gene>
<evidence type="ECO:0000313" key="2">
    <source>
        <dbReference type="Proteomes" id="UP001189429"/>
    </source>
</evidence>
<organism evidence="1 2">
    <name type="scientific">Prorocentrum cordatum</name>
    <dbReference type="NCBI Taxonomy" id="2364126"/>
    <lineage>
        <taxon>Eukaryota</taxon>
        <taxon>Sar</taxon>
        <taxon>Alveolata</taxon>
        <taxon>Dinophyceae</taxon>
        <taxon>Prorocentrales</taxon>
        <taxon>Prorocentraceae</taxon>
        <taxon>Prorocentrum</taxon>
    </lineage>
</organism>
<dbReference type="InterPro" id="IPR009030">
    <property type="entry name" value="Growth_fac_rcpt_cys_sf"/>
</dbReference>
<accession>A0ABN9QDE8</accession>
<feature type="non-terminal residue" evidence="1">
    <location>
        <position position="1"/>
    </location>
</feature>
<reference evidence="1" key="1">
    <citation type="submission" date="2023-10" db="EMBL/GenBank/DDBJ databases">
        <authorList>
            <person name="Chen Y."/>
            <person name="Shah S."/>
            <person name="Dougan E. K."/>
            <person name="Thang M."/>
            <person name="Chan C."/>
        </authorList>
    </citation>
    <scope>NUCLEOTIDE SEQUENCE [LARGE SCALE GENOMIC DNA]</scope>
</reference>
<name>A0ABN9QDE8_9DINO</name>
<evidence type="ECO:0000313" key="1">
    <source>
        <dbReference type="EMBL" id="CAK0802992.1"/>
    </source>
</evidence>
<comment type="caution">
    <text evidence="1">The sequence shown here is derived from an EMBL/GenBank/DDBJ whole genome shotgun (WGS) entry which is preliminary data.</text>
</comment>
<dbReference type="PANTHER" id="PTHR22727:SF15">
    <property type="entry name" value="MRH DOMAIN-CONTAINING PROTEIN"/>
    <property type="match status" value="1"/>
</dbReference>
<sequence length="392" mass="40649">RWQGGALEAQRGAPALKASSLEACCSVFGRRSARGLGPGPVVDGVSLRRELLIDRWLDWPVGFRTEVVSASANRTALGSGWRRSPTGDAAVIGSAYGGDALEGWGAEASLLHLEALLDSPGELTFSVEASPDSAWGLQASVLANGTAPWGLRLVAEEGGRRTLRAPLSAGAVRLTWVWRHAADVEGTGAGLAVSGIKLLNVSVTHVQGAGVRGCEPCPAGSAAGEGDGGLLCRPCPAGTTSDGAGSACAPCPPGTAARSGEGSCRPCGGGLRSGAGAAHCEPEGTLQKDARQWNGSALVGAWRLSGMVAIEIETYNMLTMDSLLPTTTRLDSRTGQIQTQMSEVQRTDQRLSETMDKCGKDVRDMKTDLDRQVTLLIELTMLTRANSESVAS</sequence>
<keyword evidence="2" id="KW-1185">Reference proteome</keyword>